<dbReference type="GO" id="GO:0005886">
    <property type="term" value="C:plasma membrane"/>
    <property type="evidence" value="ECO:0007669"/>
    <property type="project" value="UniProtKB-SubCell"/>
</dbReference>
<feature type="transmembrane region" description="Helical" evidence="6">
    <location>
        <begin position="77"/>
        <end position="98"/>
    </location>
</feature>
<feature type="transmembrane region" description="Helical" evidence="6">
    <location>
        <begin position="312"/>
        <end position="333"/>
    </location>
</feature>
<reference evidence="7" key="1">
    <citation type="submission" date="2007-06" db="EMBL/GenBank/DDBJ databases">
        <title>Complete sequence of Marinomonas sp. MWYL1.</title>
        <authorList>
            <consortium name="US DOE Joint Genome Institute"/>
            <person name="Copeland A."/>
            <person name="Lucas S."/>
            <person name="Lapidus A."/>
            <person name="Barry K."/>
            <person name="Glavina del Rio T."/>
            <person name="Dalin E."/>
            <person name="Tice H."/>
            <person name="Pitluck S."/>
            <person name="Kiss H."/>
            <person name="Brettin T."/>
            <person name="Bruce D."/>
            <person name="Detter J.C."/>
            <person name="Han C."/>
            <person name="Schmutz J."/>
            <person name="Larimer F."/>
            <person name="Land M."/>
            <person name="Hauser L."/>
            <person name="Kyrpides N."/>
            <person name="Kim E."/>
            <person name="Johnston A.W.B."/>
            <person name="Todd J.D."/>
            <person name="Rogers R."/>
            <person name="Wexler M."/>
            <person name="Bond P.L."/>
            <person name="Li Y."/>
            <person name="Richardson P."/>
        </authorList>
    </citation>
    <scope>NUCLEOTIDE SEQUENCE [LARGE SCALE GENOMIC DNA]</scope>
    <source>
        <strain evidence="7">MWYL1</strain>
    </source>
</reference>
<dbReference type="AlphaFoldDB" id="A6VTF9"/>
<dbReference type="eggNOG" id="COG2244">
    <property type="taxonomic scope" value="Bacteria"/>
</dbReference>
<evidence type="ECO:0000256" key="6">
    <source>
        <dbReference type="SAM" id="Phobius"/>
    </source>
</evidence>
<feature type="transmembrane region" description="Helical" evidence="6">
    <location>
        <begin position="104"/>
        <end position="122"/>
    </location>
</feature>
<evidence type="ECO:0000256" key="3">
    <source>
        <dbReference type="ARBA" id="ARBA00022692"/>
    </source>
</evidence>
<dbReference type="STRING" id="400668.Mmwyl1_0804"/>
<evidence type="ECO:0000313" key="7">
    <source>
        <dbReference type="EMBL" id="ABR69738.1"/>
    </source>
</evidence>
<feature type="transmembrane region" description="Helical" evidence="6">
    <location>
        <begin position="134"/>
        <end position="155"/>
    </location>
</feature>
<evidence type="ECO:0000256" key="5">
    <source>
        <dbReference type="ARBA" id="ARBA00023136"/>
    </source>
</evidence>
<evidence type="ECO:0000256" key="1">
    <source>
        <dbReference type="ARBA" id="ARBA00004651"/>
    </source>
</evidence>
<keyword evidence="4 6" id="KW-1133">Transmembrane helix</keyword>
<feature type="transmembrane region" description="Helical" evidence="6">
    <location>
        <begin position="281"/>
        <end position="300"/>
    </location>
</feature>
<evidence type="ECO:0000256" key="2">
    <source>
        <dbReference type="ARBA" id="ARBA00022475"/>
    </source>
</evidence>
<evidence type="ECO:0000256" key="4">
    <source>
        <dbReference type="ARBA" id="ARBA00022989"/>
    </source>
</evidence>
<dbReference type="InterPro" id="IPR050833">
    <property type="entry name" value="Poly_Biosynth_Transport"/>
</dbReference>
<sequence length="405" mass="47378">MRSLSGLLKVTFISSVIYSLSQIVIVIFIAREGLMLDLSFYTMAISISSPIYMLCSFNLRLGVITDQKNNFNFHEYLYLRIIGSVLFLFFVFIVVYVFFNEYLYITFCVMIYRFVEMYNDFYSAILIKRERHDLAAFFKILRGGGGVLVFLFFYKISSMDFAIWSFFIVNIVALVFQFRLVGERVDFSYFQGFLGKFKNVLIYIIPVSLIGFLDSFNLSVTRYILAYSDEVLAIGVVSSILYFMQIGGIFMASVSTSFLPRMSYYYFNKNYVAFRGLMRRFIILTFLLCLFILFICFFYSEFILDIVFGHEFIKYSYSLFLISIAASFWYLSSVYSIGLNAMREFNFQFGCMFLMTMTTLSYATLNLEDIGVDWAVMSISCGMIVRFLATFISYNYFVFFRFNGK</sequence>
<name>A6VTF9_MARMS</name>
<gene>
    <name evidence="7" type="ordered locus">Mmwyl1_0804</name>
</gene>
<dbReference type="KEGG" id="mmw:Mmwyl1_0804"/>
<dbReference type="EMBL" id="CP000749">
    <property type="protein sequence ID" value="ABR69738.1"/>
    <property type="molecule type" value="Genomic_DNA"/>
</dbReference>
<organism evidence="7">
    <name type="scientific">Marinomonas sp. (strain MWYL1)</name>
    <dbReference type="NCBI Taxonomy" id="400668"/>
    <lineage>
        <taxon>Bacteria</taxon>
        <taxon>Pseudomonadati</taxon>
        <taxon>Pseudomonadota</taxon>
        <taxon>Gammaproteobacteria</taxon>
        <taxon>Oceanospirillales</taxon>
        <taxon>Oceanospirillaceae</taxon>
        <taxon>Marinomonas</taxon>
    </lineage>
</organism>
<feature type="transmembrane region" description="Helical" evidence="6">
    <location>
        <begin position="161"/>
        <end position="180"/>
    </location>
</feature>
<keyword evidence="5 6" id="KW-0472">Membrane</keyword>
<dbReference type="PANTHER" id="PTHR30250">
    <property type="entry name" value="PST FAMILY PREDICTED COLANIC ACID TRANSPORTER"/>
    <property type="match status" value="1"/>
</dbReference>
<feature type="transmembrane region" description="Helical" evidence="6">
    <location>
        <begin position="7"/>
        <end position="29"/>
    </location>
</feature>
<dbReference type="HOGENOM" id="CLU_679351_0_0_6"/>
<feature type="transmembrane region" description="Helical" evidence="6">
    <location>
        <begin position="41"/>
        <end position="65"/>
    </location>
</feature>
<keyword evidence="3 6" id="KW-0812">Transmembrane</keyword>
<comment type="subcellular location">
    <subcellularLocation>
        <location evidence="1">Cell membrane</location>
        <topology evidence="1">Multi-pass membrane protein</topology>
    </subcellularLocation>
</comment>
<feature type="transmembrane region" description="Helical" evidence="6">
    <location>
        <begin position="345"/>
        <end position="363"/>
    </location>
</feature>
<proteinExistence type="predicted"/>
<dbReference type="PANTHER" id="PTHR30250:SF11">
    <property type="entry name" value="O-ANTIGEN TRANSPORTER-RELATED"/>
    <property type="match status" value="1"/>
</dbReference>
<dbReference type="OrthoDB" id="4857524at2"/>
<feature type="transmembrane region" description="Helical" evidence="6">
    <location>
        <begin position="375"/>
        <end position="399"/>
    </location>
</feature>
<feature type="transmembrane region" description="Helical" evidence="6">
    <location>
        <begin position="231"/>
        <end position="260"/>
    </location>
</feature>
<accession>A6VTF9</accession>
<protein>
    <submittedName>
        <fullName evidence="7">Polysaccharide biosynthesis protein</fullName>
    </submittedName>
</protein>
<keyword evidence="2" id="KW-1003">Cell membrane</keyword>
<feature type="transmembrane region" description="Helical" evidence="6">
    <location>
        <begin position="200"/>
        <end position="225"/>
    </location>
</feature>